<dbReference type="AlphaFoldDB" id="A0A934Q9T5"/>
<feature type="domain" description="EAL" evidence="3">
    <location>
        <begin position="331"/>
        <end position="584"/>
    </location>
</feature>
<dbReference type="InterPro" id="IPR000160">
    <property type="entry name" value="GGDEF_dom"/>
</dbReference>
<dbReference type="PROSITE" id="PS50883">
    <property type="entry name" value="EAL"/>
    <property type="match status" value="1"/>
</dbReference>
<dbReference type="PANTHER" id="PTHR44757:SF2">
    <property type="entry name" value="BIOFILM ARCHITECTURE MAINTENANCE PROTEIN MBAA"/>
    <property type="match status" value="1"/>
</dbReference>
<sequence>MNDAAELARLREENASLQRLLDELTFALNVHSIVAVTDPRGVIVEVNEQFCEISQYRREELIGRTHRVVSSGRHPSEFFARMRRVIARGEIWKGEICYRAKDGSEYWGDTTVIPLLDEHGEPRRYVAICTEETQRHLAEERARELAYTDQTTGLPNQASLLQRVDELLGGDRSGISAVLAVGIDEYSWVNDGFGFSTGDRLLRRAGSRLSGLGSPVETVGRVGPGTFGLLLPRLGDDPHRANEAAEETGRRVAEALGGTADLGDGVSVEISATIGYATFHADACPATQPPVTAADEVLKAAEIARKRAALSGGRTRLCRFEPRMLDEAQSRVTLASDLRRGISAGQLRLYAQPIVDRDRRVIAHEGLLRWESPARGLVAPADFIPIAEQTGMIVEMGAWVLEEACRVLAGWAERPETAHLAFSVNLSERQLRASDFVQTVCHALETHGAPAERLKLEMTESMFHTDIDRTVRVLRALLAEHVRVSLDDFGTGYSSLSYLRQLPVQQVKIDRSFVTRVVEDPDEVAIVKTIVDLADILRLQVVVEGVETEEQFAVLRELGIDAFQGYLFGRPAPVSEIDPLAAGG</sequence>
<dbReference type="SUPFAM" id="SSF55073">
    <property type="entry name" value="Nucleotide cyclase"/>
    <property type="match status" value="1"/>
</dbReference>
<dbReference type="InterPro" id="IPR000014">
    <property type="entry name" value="PAS"/>
</dbReference>
<feature type="domain" description="PAC" evidence="2">
    <location>
        <begin position="92"/>
        <end position="144"/>
    </location>
</feature>
<keyword evidence="6" id="KW-1185">Reference proteome</keyword>
<dbReference type="NCBIfam" id="TIGR00229">
    <property type="entry name" value="sensory_box"/>
    <property type="match status" value="1"/>
</dbReference>
<dbReference type="PROSITE" id="PS50112">
    <property type="entry name" value="PAS"/>
    <property type="match status" value="1"/>
</dbReference>
<proteinExistence type="predicted"/>
<dbReference type="InterPro" id="IPR035919">
    <property type="entry name" value="EAL_sf"/>
</dbReference>
<evidence type="ECO:0000313" key="6">
    <source>
        <dbReference type="Proteomes" id="UP000608530"/>
    </source>
</evidence>
<organism evidence="5 6">
    <name type="scientific">Leucobacter chromiisoli</name>
    <dbReference type="NCBI Taxonomy" id="2796471"/>
    <lineage>
        <taxon>Bacteria</taxon>
        <taxon>Bacillati</taxon>
        <taxon>Actinomycetota</taxon>
        <taxon>Actinomycetes</taxon>
        <taxon>Micrococcales</taxon>
        <taxon>Microbacteriaceae</taxon>
        <taxon>Leucobacter</taxon>
    </lineage>
</organism>
<dbReference type="PROSITE" id="PS50113">
    <property type="entry name" value="PAC"/>
    <property type="match status" value="1"/>
</dbReference>
<evidence type="ECO:0000259" key="3">
    <source>
        <dbReference type="PROSITE" id="PS50883"/>
    </source>
</evidence>
<dbReference type="InterPro" id="IPR001610">
    <property type="entry name" value="PAC"/>
</dbReference>
<dbReference type="InterPro" id="IPR013656">
    <property type="entry name" value="PAS_4"/>
</dbReference>
<name>A0A934Q9T5_9MICO</name>
<dbReference type="NCBIfam" id="TIGR00254">
    <property type="entry name" value="GGDEF"/>
    <property type="match status" value="1"/>
</dbReference>
<accession>A0A934Q9T5</accession>
<dbReference type="Pfam" id="PF00563">
    <property type="entry name" value="EAL"/>
    <property type="match status" value="1"/>
</dbReference>
<dbReference type="InterPro" id="IPR029787">
    <property type="entry name" value="Nucleotide_cyclase"/>
</dbReference>
<dbReference type="CDD" id="cd01949">
    <property type="entry name" value="GGDEF"/>
    <property type="match status" value="1"/>
</dbReference>
<dbReference type="CDD" id="cd00130">
    <property type="entry name" value="PAS"/>
    <property type="match status" value="1"/>
</dbReference>
<evidence type="ECO:0000313" key="5">
    <source>
        <dbReference type="EMBL" id="MBK0419259.1"/>
    </source>
</evidence>
<dbReference type="InterPro" id="IPR052155">
    <property type="entry name" value="Biofilm_reg_signaling"/>
</dbReference>
<comment type="caution">
    <text evidence="5">The sequence shown here is derived from an EMBL/GenBank/DDBJ whole genome shotgun (WGS) entry which is preliminary data.</text>
</comment>
<dbReference type="Proteomes" id="UP000608530">
    <property type="component" value="Unassembled WGS sequence"/>
</dbReference>
<evidence type="ECO:0000259" key="2">
    <source>
        <dbReference type="PROSITE" id="PS50113"/>
    </source>
</evidence>
<dbReference type="InterPro" id="IPR001633">
    <property type="entry name" value="EAL_dom"/>
</dbReference>
<dbReference type="EMBL" id="JAEHOH010000012">
    <property type="protein sequence ID" value="MBK0419259.1"/>
    <property type="molecule type" value="Genomic_DNA"/>
</dbReference>
<dbReference type="PANTHER" id="PTHR44757">
    <property type="entry name" value="DIGUANYLATE CYCLASE DGCP"/>
    <property type="match status" value="1"/>
</dbReference>
<dbReference type="Pfam" id="PF00990">
    <property type="entry name" value="GGDEF"/>
    <property type="match status" value="1"/>
</dbReference>
<dbReference type="SMART" id="SM00052">
    <property type="entry name" value="EAL"/>
    <property type="match status" value="1"/>
</dbReference>
<protein>
    <submittedName>
        <fullName evidence="5">EAL domain-containing protein</fullName>
    </submittedName>
</protein>
<dbReference type="InterPro" id="IPR000700">
    <property type="entry name" value="PAS-assoc_C"/>
</dbReference>
<dbReference type="SMART" id="SM00086">
    <property type="entry name" value="PAC"/>
    <property type="match status" value="1"/>
</dbReference>
<evidence type="ECO:0000259" key="4">
    <source>
        <dbReference type="PROSITE" id="PS50887"/>
    </source>
</evidence>
<dbReference type="SUPFAM" id="SSF55785">
    <property type="entry name" value="PYP-like sensor domain (PAS domain)"/>
    <property type="match status" value="1"/>
</dbReference>
<feature type="domain" description="PAS" evidence="1">
    <location>
        <begin position="13"/>
        <end position="77"/>
    </location>
</feature>
<dbReference type="InterPro" id="IPR043128">
    <property type="entry name" value="Rev_trsase/Diguanyl_cyclase"/>
</dbReference>
<dbReference type="Pfam" id="PF08448">
    <property type="entry name" value="PAS_4"/>
    <property type="match status" value="1"/>
</dbReference>
<gene>
    <name evidence="5" type="ORF">JD276_09460</name>
</gene>
<evidence type="ECO:0000259" key="1">
    <source>
        <dbReference type="PROSITE" id="PS50112"/>
    </source>
</evidence>
<dbReference type="RefSeq" id="WP_200115407.1">
    <property type="nucleotide sequence ID" value="NZ_JAEHOH010000012.1"/>
</dbReference>
<dbReference type="SUPFAM" id="SSF141868">
    <property type="entry name" value="EAL domain-like"/>
    <property type="match status" value="1"/>
</dbReference>
<feature type="domain" description="GGDEF" evidence="4">
    <location>
        <begin position="174"/>
        <end position="322"/>
    </location>
</feature>
<dbReference type="SMART" id="SM00267">
    <property type="entry name" value="GGDEF"/>
    <property type="match status" value="1"/>
</dbReference>
<reference evidence="5" key="1">
    <citation type="submission" date="2020-12" db="EMBL/GenBank/DDBJ databases">
        <title>Leucobacter sp. CAS1, isolated from Chromium sludge.</title>
        <authorList>
            <person name="Xu Z."/>
        </authorList>
    </citation>
    <scope>NUCLEOTIDE SEQUENCE</scope>
    <source>
        <strain evidence="5">CSA1</strain>
    </source>
</reference>
<dbReference type="CDD" id="cd01948">
    <property type="entry name" value="EAL"/>
    <property type="match status" value="1"/>
</dbReference>
<dbReference type="Gene3D" id="3.20.20.450">
    <property type="entry name" value="EAL domain"/>
    <property type="match status" value="1"/>
</dbReference>
<dbReference type="Gene3D" id="3.30.450.20">
    <property type="entry name" value="PAS domain"/>
    <property type="match status" value="1"/>
</dbReference>
<dbReference type="SMART" id="SM00091">
    <property type="entry name" value="PAS"/>
    <property type="match status" value="1"/>
</dbReference>
<dbReference type="PROSITE" id="PS50887">
    <property type="entry name" value="GGDEF"/>
    <property type="match status" value="1"/>
</dbReference>
<dbReference type="InterPro" id="IPR035965">
    <property type="entry name" value="PAS-like_dom_sf"/>
</dbReference>
<dbReference type="Gene3D" id="3.30.70.270">
    <property type="match status" value="1"/>
</dbReference>